<name>A0ABY2DJT3_9ACTN</name>
<gene>
    <name evidence="2" type="ORF">E1091_05935</name>
</gene>
<evidence type="ECO:0000313" key="2">
    <source>
        <dbReference type="EMBL" id="TDB99912.1"/>
    </source>
</evidence>
<organism evidence="2 3">
    <name type="scientific">Micromonospora fluostatini</name>
    <dbReference type="NCBI Taxonomy" id="1629071"/>
    <lineage>
        <taxon>Bacteria</taxon>
        <taxon>Bacillati</taxon>
        <taxon>Actinomycetota</taxon>
        <taxon>Actinomycetes</taxon>
        <taxon>Micromonosporales</taxon>
        <taxon>Micromonosporaceae</taxon>
        <taxon>Micromonospora</taxon>
    </lineage>
</organism>
<reference evidence="2 3" key="1">
    <citation type="submission" date="2019-02" db="EMBL/GenBank/DDBJ databases">
        <title>Draft genome sequences of novel Actinobacteria.</title>
        <authorList>
            <person name="Sahin N."/>
            <person name="Ay H."/>
            <person name="Saygin H."/>
        </authorList>
    </citation>
    <scope>NUCLEOTIDE SEQUENCE [LARGE SCALE GENOMIC DNA]</scope>
    <source>
        <strain evidence="2 3">JCM 30529</strain>
    </source>
</reference>
<dbReference type="Proteomes" id="UP000295626">
    <property type="component" value="Unassembled WGS sequence"/>
</dbReference>
<accession>A0ABY2DJT3</accession>
<evidence type="ECO:0000256" key="1">
    <source>
        <dbReference type="SAM" id="MobiDB-lite"/>
    </source>
</evidence>
<feature type="compositionally biased region" description="Low complexity" evidence="1">
    <location>
        <begin position="48"/>
        <end position="72"/>
    </location>
</feature>
<feature type="region of interest" description="Disordered" evidence="1">
    <location>
        <begin position="48"/>
        <end position="93"/>
    </location>
</feature>
<dbReference type="EMBL" id="SMKE01000136">
    <property type="protein sequence ID" value="TDB99912.1"/>
    <property type="molecule type" value="Genomic_DNA"/>
</dbReference>
<sequence length="93" mass="10690">MTDPMLWRLAVRVAEQHRGGEHRECRNLQCLDRPQPCAPWAWSQQALRLAQPPQQQPTWQQPAWQQPAWQQPSEQSAPVGHPHHRHDSPAAAA</sequence>
<proteinExistence type="predicted"/>
<comment type="caution">
    <text evidence="2">The sequence shown here is derived from an EMBL/GenBank/DDBJ whole genome shotgun (WGS) entry which is preliminary data.</text>
</comment>
<keyword evidence="3" id="KW-1185">Reference proteome</keyword>
<evidence type="ECO:0000313" key="3">
    <source>
        <dbReference type="Proteomes" id="UP000295626"/>
    </source>
</evidence>
<protein>
    <submittedName>
        <fullName evidence="2">Uncharacterized protein</fullName>
    </submittedName>
</protein>